<organism evidence="1 2">
    <name type="scientific">Tetradesmus obliquus</name>
    <name type="common">Green alga</name>
    <name type="synonym">Acutodesmus obliquus</name>
    <dbReference type="NCBI Taxonomy" id="3088"/>
    <lineage>
        <taxon>Eukaryota</taxon>
        <taxon>Viridiplantae</taxon>
        <taxon>Chlorophyta</taxon>
        <taxon>core chlorophytes</taxon>
        <taxon>Chlorophyceae</taxon>
        <taxon>CS clade</taxon>
        <taxon>Sphaeropleales</taxon>
        <taxon>Scenedesmaceae</taxon>
        <taxon>Tetradesmus</taxon>
    </lineage>
</organism>
<protein>
    <submittedName>
        <fullName evidence="1">Uncharacterized protein</fullName>
    </submittedName>
</protein>
<proteinExistence type="predicted"/>
<evidence type="ECO:0000313" key="2">
    <source>
        <dbReference type="Proteomes" id="UP000256970"/>
    </source>
</evidence>
<dbReference type="AlphaFoldDB" id="A0A383V1Q6"/>
<dbReference type="EMBL" id="FNXT01000002">
    <property type="protein sequence ID" value="SZX59465.1"/>
    <property type="molecule type" value="Genomic_DNA"/>
</dbReference>
<reference evidence="1 2" key="1">
    <citation type="submission" date="2016-10" db="EMBL/GenBank/DDBJ databases">
        <authorList>
            <person name="Cai Z."/>
        </authorList>
    </citation>
    <scope>NUCLEOTIDE SEQUENCE [LARGE SCALE GENOMIC DNA]</scope>
</reference>
<name>A0A383V1Q6_TETOB</name>
<gene>
    <name evidence="1" type="ORF">BQ4739_LOCUS79</name>
</gene>
<keyword evidence="2" id="KW-1185">Reference proteome</keyword>
<sequence>MLVQALQVVAAAAAAAAAAAGTAAAYLYAGACTAWRDESAGWTTDLPAGDAALGIAWDHDGTDTGSCNLTQAWADVTFEQPAS</sequence>
<accession>A0A383V1Q6</accession>
<dbReference type="Proteomes" id="UP000256970">
    <property type="component" value="Unassembled WGS sequence"/>
</dbReference>
<evidence type="ECO:0000313" key="1">
    <source>
        <dbReference type="EMBL" id="SZX59465.1"/>
    </source>
</evidence>